<name>A0A2S6NJP3_RHOGL</name>
<dbReference type="OrthoDB" id="395856at2"/>
<dbReference type="InterPro" id="IPR005135">
    <property type="entry name" value="Endo/exonuclease/phosphatase"/>
</dbReference>
<gene>
    <name evidence="2" type="ORF">CCS01_08905</name>
</gene>
<accession>A0A2S6NJP3</accession>
<evidence type="ECO:0000313" key="2">
    <source>
        <dbReference type="EMBL" id="PPQ35051.1"/>
    </source>
</evidence>
<dbReference type="Proteomes" id="UP000239724">
    <property type="component" value="Unassembled WGS sequence"/>
</dbReference>
<dbReference type="Gene3D" id="3.60.10.10">
    <property type="entry name" value="Endonuclease/exonuclease/phosphatase"/>
    <property type="match status" value="1"/>
</dbReference>
<feature type="domain" description="Endonuclease/exonuclease/phosphatase" evidence="1">
    <location>
        <begin position="20"/>
        <end position="264"/>
    </location>
</feature>
<dbReference type="GO" id="GO:0003824">
    <property type="term" value="F:catalytic activity"/>
    <property type="evidence" value="ECO:0007669"/>
    <property type="project" value="InterPro"/>
</dbReference>
<keyword evidence="3" id="KW-1185">Reference proteome</keyword>
<evidence type="ECO:0000313" key="3">
    <source>
        <dbReference type="Proteomes" id="UP000239724"/>
    </source>
</evidence>
<dbReference type="InterPro" id="IPR036691">
    <property type="entry name" value="Endo/exonu/phosph_ase_sf"/>
</dbReference>
<organism evidence="2 3">
    <name type="scientific">Rhodopila globiformis</name>
    <name type="common">Rhodopseudomonas globiformis</name>
    <dbReference type="NCBI Taxonomy" id="1071"/>
    <lineage>
        <taxon>Bacteria</taxon>
        <taxon>Pseudomonadati</taxon>
        <taxon>Pseudomonadota</taxon>
        <taxon>Alphaproteobacteria</taxon>
        <taxon>Acetobacterales</taxon>
        <taxon>Acetobacteraceae</taxon>
        <taxon>Rhodopila</taxon>
    </lineage>
</organism>
<dbReference type="AlphaFoldDB" id="A0A2S6NJP3"/>
<proteinExistence type="predicted"/>
<reference evidence="2 3" key="1">
    <citation type="journal article" date="2018" name="Arch. Microbiol.">
        <title>New insights into the metabolic potential of the phototrophic purple bacterium Rhodopila globiformis DSM 161(T) from its draft genome sequence and evidence for a vanadium-dependent nitrogenase.</title>
        <authorList>
            <person name="Imhoff J.F."/>
            <person name="Rahn T."/>
            <person name="Kunzel S."/>
            <person name="Neulinger S.C."/>
        </authorList>
    </citation>
    <scope>NUCLEOTIDE SEQUENCE [LARGE SCALE GENOMIC DNA]</scope>
    <source>
        <strain evidence="2 3">DSM 161</strain>
    </source>
</reference>
<dbReference type="SUPFAM" id="SSF56219">
    <property type="entry name" value="DNase I-like"/>
    <property type="match status" value="1"/>
</dbReference>
<dbReference type="Pfam" id="PF03372">
    <property type="entry name" value="Exo_endo_phos"/>
    <property type="match status" value="1"/>
</dbReference>
<evidence type="ECO:0000259" key="1">
    <source>
        <dbReference type="Pfam" id="PF03372"/>
    </source>
</evidence>
<comment type="caution">
    <text evidence="2">The sequence shown here is derived from an EMBL/GenBank/DDBJ whole genome shotgun (WGS) entry which is preliminary data.</text>
</comment>
<sequence length="283" mass="31280">MLLLILLLPLAARAADLKVATWNLDWLTTRQAGDRALPRDVTPRSADDFDRLARYARALNADVVAIEEVDGWSVASRLFPRDRYSIHMTHDHVVQRVGIAVRRSLHYDVNPDVTGLGFGHLRSGADITLHLGAADLRVLAVHLKKGCRDRWAVAGSLACRELRDQAQLLADWIAARRQEGAAFLILGDFNRIMDGNDAVLASLRQAAPLVRATEGRSSPCWGNESFIDHILAGGAAAAWMRPETLRVLRYRETDPAWKDRLSDHCPVSVRLAVPDGNGDPHEG</sequence>
<protein>
    <recommendedName>
        <fullName evidence="1">Endonuclease/exonuclease/phosphatase domain-containing protein</fullName>
    </recommendedName>
</protein>
<dbReference type="EMBL" id="NHRY01000080">
    <property type="protein sequence ID" value="PPQ35051.1"/>
    <property type="molecule type" value="Genomic_DNA"/>
</dbReference>